<protein>
    <submittedName>
        <fullName evidence="2">TPR_REGION domain-containing protein</fullName>
    </submittedName>
</protein>
<dbReference type="STRING" id="131310.A0A0N4ZYG2"/>
<reference evidence="2" key="1">
    <citation type="submission" date="2017-02" db="UniProtKB">
        <authorList>
            <consortium name="WormBaseParasite"/>
        </authorList>
    </citation>
    <scope>IDENTIFICATION</scope>
</reference>
<dbReference type="Proteomes" id="UP000038045">
    <property type="component" value="Unplaced"/>
</dbReference>
<evidence type="ECO:0000313" key="1">
    <source>
        <dbReference type="Proteomes" id="UP000038045"/>
    </source>
</evidence>
<dbReference type="Gene3D" id="1.25.40.10">
    <property type="entry name" value="Tetratricopeptide repeat domain"/>
    <property type="match status" value="1"/>
</dbReference>
<evidence type="ECO:0000313" key="2">
    <source>
        <dbReference type="WBParaSite" id="PTRK_0001383200.1"/>
    </source>
</evidence>
<proteinExistence type="predicted"/>
<keyword evidence="1" id="KW-1185">Reference proteome</keyword>
<name>A0A0N4ZYG2_PARTI</name>
<dbReference type="SUPFAM" id="SSF48452">
    <property type="entry name" value="TPR-like"/>
    <property type="match status" value="1"/>
</dbReference>
<sequence length="294" mass="34694">MEILEKKIKDVQDYRDLYFVNNPTASYDQFLIELKKKVSDLRQEIPVVQKDVKSVAAANSFIQGKILNIMPDYDSNCENYLIKAVKKDCSKWEHWLELALCIWKKNDFEGALDCMKEAYKISNDLAVVNEYITVLRNQKKPELNKIAKRLCQENINKYPEDSFIWYSYANQCLHDFYNYDKNIENLYKSLESFEKCLQYSTSETILPSDFYLNFSSAHYSNGNILECCLNLTKAFILEPYYDTIKEKITSVNNLIEKIYEKRNEFLKDNENIDEFSKIVLTDILDNSNKISRFV</sequence>
<dbReference type="InterPro" id="IPR011990">
    <property type="entry name" value="TPR-like_helical_dom_sf"/>
</dbReference>
<accession>A0A0N4ZYG2</accession>
<dbReference type="AlphaFoldDB" id="A0A0N4ZYG2"/>
<dbReference type="WBParaSite" id="PTRK_0001383200.1">
    <property type="protein sequence ID" value="PTRK_0001383200.1"/>
    <property type="gene ID" value="PTRK_0001383200"/>
</dbReference>
<organism evidence="1 2">
    <name type="scientific">Parastrongyloides trichosuri</name>
    <name type="common">Possum-specific nematode worm</name>
    <dbReference type="NCBI Taxonomy" id="131310"/>
    <lineage>
        <taxon>Eukaryota</taxon>
        <taxon>Metazoa</taxon>
        <taxon>Ecdysozoa</taxon>
        <taxon>Nematoda</taxon>
        <taxon>Chromadorea</taxon>
        <taxon>Rhabditida</taxon>
        <taxon>Tylenchina</taxon>
        <taxon>Panagrolaimomorpha</taxon>
        <taxon>Strongyloidoidea</taxon>
        <taxon>Strongyloididae</taxon>
        <taxon>Parastrongyloides</taxon>
    </lineage>
</organism>